<dbReference type="OrthoDB" id="1613165at2759"/>
<evidence type="ECO:0000256" key="3">
    <source>
        <dbReference type="ARBA" id="ARBA00023125"/>
    </source>
</evidence>
<gene>
    <name evidence="7" type="ORF">CTI12_AA631110</name>
</gene>
<comment type="caution">
    <text evidence="7">The sequence shown here is derived from an EMBL/GenBank/DDBJ whole genome shotgun (WGS) entry which is preliminary data.</text>
</comment>
<dbReference type="Gene3D" id="6.10.140.920">
    <property type="match status" value="1"/>
</dbReference>
<accession>A0A2U1K8W3</accession>
<dbReference type="InterPro" id="IPR036879">
    <property type="entry name" value="TF_MADSbox_sf"/>
</dbReference>
<dbReference type="GO" id="GO:0000981">
    <property type="term" value="F:DNA-binding transcription factor activity, RNA polymerase II-specific"/>
    <property type="evidence" value="ECO:0007669"/>
    <property type="project" value="TreeGrafter"/>
</dbReference>
<dbReference type="PRINTS" id="PR00404">
    <property type="entry name" value="MADSDOMAIN"/>
</dbReference>
<dbReference type="Pfam" id="PF00319">
    <property type="entry name" value="SRF-TF"/>
    <property type="match status" value="1"/>
</dbReference>
<keyword evidence="2" id="KW-0805">Transcription regulation</keyword>
<proteinExistence type="predicted"/>
<evidence type="ECO:0000256" key="4">
    <source>
        <dbReference type="ARBA" id="ARBA00023163"/>
    </source>
</evidence>
<sequence>MARHSKGRQKIKMQKMEKESNLQVTFSKRRSGLFKKASELSILCGVEIAIVVFSPAKKAFSFGHPSVEMITDRYLRENLPSSSNTSLLMEAHRNAKIHELNRQLTYVDSQLDIEKSKSDELRKIRKEGQDNHWWEAPTESLGLEELEQLKVQLGVLGSNIEEQKERSVAEAANAMEVVPISSSTGIDSGYGLSITPHGHVPGYGHFGN</sequence>
<dbReference type="PROSITE" id="PS50066">
    <property type="entry name" value="MADS_BOX_2"/>
    <property type="match status" value="1"/>
</dbReference>
<comment type="subcellular location">
    <subcellularLocation>
        <location evidence="1">Nucleus</location>
    </subcellularLocation>
</comment>
<evidence type="ECO:0000256" key="5">
    <source>
        <dbReference type="ARBA" id="ARBA00023242"/>
    </source>
</evidence>
<dbReference type="CDD" id="cd00265">
    <property type="entry name" value="MADS_MEF2_like"/>
    <property type="match status" value="1"/>
</dbReference>
<evidence type="ECO:0000256" key="1">
    <source>
        <dbReference type="ARBA" id="ARBA00004123"/>
    </source>
</evidence>
<keyword evidence="8" id="KW-1185">Reference proteome</keyword>
<dbReference type="AlphaFoldDB" id="A0A2U1K8W3"/>
<dbReference type="GO" id="GO:0005634">
    <property type="term" value="C:nucleus"/>
    <property type="evidence" value="ECO:0007669"/>
    <property type="project" value="UniProtKB-SubCell"/>
</dbReference>
<dbReference type="GO" id="GO:0045944">
    <property type="term" value="P:positive regulation of transcription by RNA polymerase II"/>
    <property type="evidence" value="ECO:0007669"/>
    <property type="project" value="InterPro"/>
</dbReference>
<evidence type="ECO:0000256" key="2">
    <source>
        <dbReference type="ARBA" id="ARBA00023015"/>
    </source>
</evidence>
<dbReference type="GO" id="GO:0000978">
    <property type="term" value="F:RNA polymerase II cis-regulatory region sequence-specific DNA binding"/>
    <property type="evidence" value="ECO:0007669"/>
    <property type="project" value="TreeGrafter"/>
</dbReference>
<keyword evidence="5" id="KW-0539">Nucleus</keyword>
<keyword evidence="4" id="KW-0804">Transcription</keyword>
<reference evidence="7 8" key="1">
    <citation type="journal article" date="2018" name="Mol. Plant">
        <title>The genome of Artemisia annua provides insight into the evolution of Asteraceae family and artemisinin biosynthesis.</title>
        <authorList>
            <person name="Shen Q."/>
            <person name="Zhang L."/>
            <person name="Liao Z."/>
            <person name="Wang S."/>
            <person name="Yan T."/>
            <person name="Shi P."/>
            <person name="Liu M."/>
            <person name="Fu X."/>
            <person name="Pan Q."/>
            <person name="Wang Y."/>
            <person name="Lv Z."/>
            <person name="Lu X."/>
            <person name="Zhang F."/>
            <person name="Jiang W."/>
            <person name="Ma Y."/>
            <person name="Chen M."/>
            <person name="Hao X."/>
            <person name="Li L."/>
            <person name="Tang Y."/>
            <person name="Lv G."/>
            <person name="Zhou Y."/>
            <person name="Sun X."/>
            <person name="Brodelius P.E."/>
            <person name="Rose J.K.C."/>
            <person name="Tang K."/>
        </authorList>
    </citation>
    <scope>NUCLEOTIDE SEQUENCE [LARGE SCALE GENOMIC DNA]</scope>
    <source>
        <strain evidence="8">cv. Huhao1</strain>
        <tissue evidence="7">Leaf</tissue>
    </source>
</reference>
<dbReference type="FunFam" id="3.40.1810.10:FF:000006">
    <property type="entry name" value="Agamous-like MADS-box protein AGL62"/>
    <property type="match status" value="1"/>
</dbReference>
<evidence type="ECO:0000313" key="7">
    <source>
        <dbReference type="EMBL" id="PWA14532.1"/>
    </source>
</evidence>
<dbReference type="EMBL" id="PKPP01033461">
    <property type="protein sequence ID" value="PWA14532.1"/>
    <property type="molecule type" value="Genomic_DNA"/>
</dbReference>
<dbReference type="Proteomes" id="UP000245207">
    <property type="component" value="Unassembled WGS sequence"/>
</dbReference>
<feature type="domain" description="MADS-box" evidence="6">
    <location>
        <begin position="6"/>
        <end position="66"/>
    </location>
</feature>
<name>A0A2U1K8W3_ARTAN</name>
<dbReference type="STRING" id="35608.A0A2U1K8W3"/>
<dbReference type="Gene3D" id="3.40.1810.10">
    <property type="entry name" value="Transcription factor, MADS-box"/>
    <property type="match status" value="1"/>
</dbReference>
<dbReference type="SMART" id="SM00432">
    <property type="entry name" value="MADS"/>
    <property type="match status" value="1"/>
</dbReference>
<dbReference type="GO" id="GO:0046983">
    <property type="term" value="F:protein dimerization activity"/>
    <property type="evidence" value="ECO:0007669"/>
    <property type="project" value="InterPro"/>
</dbReference>
<protein>
    <submittedName>
        <fullName evidence="7">AGAMOUS-like 23</fullName>
    </submittedName>
</protein>
<dbReference type="PANTHER" id="PTHR11945:SF776">
    <property type="entry name" value="AGAMOUS-LIKE 50-RELATED"/>
    <property type="match status" value="1"/>
</dbReference>
<evidence type="ECO:0000313" key="8">
    <source>
        <dbReference type="Proteomes" id="UP000245207"/>
    </source>
</evidence>
<dbReference type="SUPFAM" id="SSF55455">
    <property type="entry name" value="SRF-like"/>
    <property type="match status" value="1"/>
</dbReference>
<evidence type="ECO:0000259" key="6">
    <source>
        <dbReference type="PROSITE" id="PS50066"/>
    </source>
</evidence>
<organism evidence="7 8">
    <name type="scientific">Artemisia annua</name>
    <name type="common">Sweet wormwood</name>
    <dbReference type="NCBI Taxonomy" id="35608"/>
    <lineage>
        <taxon>Eukaryota</taxon>
        <taxon>Viridiplantae</taxon>
        <taxon>Streptophyta</taxon>
        <taxon>Embryophyta</taxon>
        <taxon>Tracheophyta</taxon>
        <taxon>Spermatophyta</taxon>
        <taxon>Magnoliopsida</taxon>
        <taxon>eudicotyledons</taxon>
        <taxon>Gunneridae</taxon>
        <taxon>Pentapetalae</taxon>
        <taxon>asterids</taxon>
        <taxon>campanulids</taxon>
        <taxon>Asterales</taxon>
        <taxon>Asteraceae</taxon>
        <taxon>Asteroideae</taxon>
        <taxon>Anthemideae</taxon>
        <taxon>Artemisiinae</taxon>
        <taxon>Artemisia</taxon>
    </lineage>
</organism>
<keyword evidence="3" id="KW-0238">DNA-binding</keyword>
<dbReference type="InterPro" id="IPR033896">
    <property type="entry name" value="MEF2-like_N"/>
</dbReference>
<dbReference type="PANTHER" id="PTHR11945">
    <property type="entry name" value="MADS BOX PROTEIN"/>
    <property type="match status" value="1"/>
</dbReference>
<dbReference type="InterPro" id="IPR002100">
    <property type="entry name" value="TF_MADSbox"/>
</dbReference>